<keyword evidence="10" id="KW-0472">Membrane</keyword>
<dbReference type="InterPro" id="IPR001128">
    <property type="entry name" value="Cyt_P450"/>
</dbReference>
<comment type="cofactor">
    <cofactor evidence="1 8">
        <name>heme</name>
        <dbReference type="ChEBI" id="CHEBI:30413"/>
    </cofactor>
</comment>
<reference evidence="11" key="2">
    <citation type="submission" date="2023-05" db="EMBL/GenBank/DDBJ databases">
        <authorList>
            <consortium name="Lawrence Berkeley National Laboratory"/>
            <person name="Steindorff A."/>
            <person name="Hensen N."/>
            <person name="Bonometti L."/>
            <person name="Westerberg I."/>
            <person name="Brannstrom I.O."/>
            <person name="Guillou S."/>
            <person name="Cros-Aarteil S."/>
            <person name="Calhoun S."/>
            <person name="Haridas S."/>
            <person name="Kuo A."/>
            <person name="Mondo S."/>
            <person name="Pangilinan J."/>
            <person name="Riley R."/>
            <person name="Labutti K."/>
            <person name="Andreopoulos B."/>
            <person name="Lipzen A."/>
            <person name="Chen C."/>
            <person name="Yanf M."/>
            <person name="Daum C."/>
            <person name="Ng V."/>
            <person name="Clum A."/>
            <person name="Ohm R."/>
            <person name="Martin F."/>
            <person name="Silar P."/>
            <person name="Natvig D."/>
            <person name="Lalanne C."/>
            <person name="Gautier V."/>
            <person name="Ament-Velasquez S.L."/>
            <person name="Kruys A."/>
            <person name="Hutchinson M.I."/>
            <person name="Powell A.J."/>
            <person name="Barry K."/>
            <person name="Miller A.N."/>
            <person name="Grigoriev I.V."/>
            <person name="Debuchy R."/>
            <person name="Gladieux P."/>
            <person name="Thoren M.H."/>
            <person name="Johannesson H."/>
        </authorList>
    </citation>
    <scope>NUCLEOTIDE SEQUENCE</scope>
    <source>
        <strain evidence="11">PSN293</strain>
    </source>
</reference>
<dbReference type="PANTHER" id="PTHR46206">
    <property type="entry name" value="CYTOCHROME P450"/>
    <property type="match status" value="1"/>
</dbReference>
<sequence>MASLTVQPLLTLLTSTPVITLLIIIALLYTIDTLFLSPPYPKAIALINEPPSARRFSLKTRYKFYTDNVALHQEAWNSYLKLGKPVVLPTLGYSAEVVLPPGWMKWVHSLPEHVVSVAEAFVQFDKIFYSMGDEKYIRDQYQGLLVKRFDLEVMGRDIWEEMGDCFSRWVDRGEVDERGWKEVDVAETVRGIVAQMTARFTVGLDLCRNEEYLRLTCDMSDAFVVTAAVGMAVPPILQPVACRLAALPLRVKTRRFLNMLEPVYKKRVEQLKDDAKPSPQDSSGQQQRDSNRRPYDHLQLMLEFAQRNRPDEFESINDMGRRLAISNFGGIHQTAIHLGVMVLDLLGSDAEFNTISSLRDEFKRVMYSDGDPDKWTKSKLASLVKADSLGRESMRLNQFGGRALFRKVVADGGLKCPGDHVDHVVLPKGTMFSFLSKMPQTDEQTYPDALKLDPFRFSRMREAAAAEGIEKGAAAPPVSFVSLSLDHLPFAHGKHACPGRFIVDFELKMLFCYLLRNYDIEWPSEYEGRRPPNVYVAEACFPPKGARMRIRRREVPAF</sequence>
<dbReference type="SUPFAM" id="SSF48264">
    <property type="entry name" value="Cytochrome P450"/>
    <property type="match status" value="1"/>
</dbReference>
<dbReference type="EMBL" id="MU858059">
    <property type="protein sequence ID" value="KAK4217455.1"/>
    <property type="molecule type" value="Genomic_DNA"/>
</dbReference>
<dbReference type="Gene3D" id="1.10.630.10">
    <property type="entry name" value="Cytochrome P450"/>
    <property type="match status" value="1"/>
</dbReference>
<dbReference type="InterPro" id="IPR002403">
    <property type="entry name" value="Cyt_P450_E_grp-IV"/>
</dbReference>
<dbReference type="GO" id="GO:0020037">
    <property type="term" value="F:heme binding"/>
    <property type="evidence" value="ECO:0007669"/>
    <property type="project" value="InterPro"/>
</dbReference>
<feature type="region of interest" description="Disordered" evidence="9">
    <location>
        <begin position="270"/>
        <end position="292"/>
    </location>
</feature>
<dbReference type="GO" id="GO:0016705">
    <property type="term" value="F:oxidoreductase activity, acting on paired donors, with incorporation or reduction of molecular oxygen"/>
    <property type="evidence" value="ECO:0007669"/>
    <property type="project" value="InterPro"/>
</dbReference>
<name>A0AAN6YF46_9PEZI</name>
<organism evidence="11 12">
    <name type="scientific">Rhypophila decipiens</name>
    <dbReference type="NCBI Taxonomy" id="261697"/>
    <lineage>
        <taxon>Eukaryota</taxon>
        <taxon>Fungi</taxon>
        <taxon>Dikarya</taxon>
        <taxon>Ascomycota</taxon>
        <taxon>Pezizomycotina</taxon>
        <taxon>Sordariomycetes</taxon>
        <taxon>Sordariomycetidae</taxon>
        <taxon>Sordariales</taxon>
        <taxon>Naviculisporaceae</taxon>
        <taxon>Rhypophila</taxon>
    </lineage>
</organism>
<evidence type="ECO:0000256" key="5">
    <source>
        <dbReference type="ARBA" id="ARBA00023002"/>
    </source>
</evidence>
<dbReference type="GO" id="GO:0005506">
    <property type="term" value="F:iron ion binding"/>
    <property type="evidence" value="ECO:0007669"/>
    <property type="project" value="InterPro"/>
</dbReference>
<dbReference type="PRINTS" id="PR00465">
    <property type="entry name" value="EP450IV"/>
</dbReference>
<feature type="compositionally biased region" description="Polar residues" evidence="9">
    <location>
        <begin position="279"/>
        <end position="288"/>
    </location>
</feature>
<feature type="transmembrane region" description="Helical" evidence="10">
    <location>
        <begin position="12"/>
        <end position="31"/>
    </location>
</feature>
<accession>A0AAN6YF46</accession>
<dbReference type="Proteomes" id="UP001301769">
    <property type="component" value="Unassembled WGS sequence"/>
</dbReference>
<keyword evidence="3 8" id="KW-0349">Heme</keyword>
<protein>
    <submittedName>
        <fullName evidence="11">Cytochrome P450</fullName>
    </submittedName>
</protein>
<dbReference type="PANTHER" id="PTHR46206:SF1">
    <property type="entry name" value="P450, PUTATIVE (EUROFUNG)-RELATED"/>
    <property type="match status" value="1"/>
</dbReference>
<gene>
    <name evidence="11" type="ORF">QBC37DRAFT_470644</name>
</gene>
<reference evidence="11" key="1">
    <citation type="journal article" date="2023" name="Mol. Phylogenet. Evol.">
        <title>Genome-scale phylogeny and comparative genomics of the fungal order Sordariales.</title>
        <authorList>
            <person name="Hensen N."/>
            <person name="Bonometti L."/>
            <person name="Westerberg I."/>
            <person name="Brannstrom I.O."/>
            <person name="Guillou S."/>
            <person name="Cros-Aarteil S."/>
            <person name="Calhoun S."/>
            <person name="Haridas S."/>
            <person name="Kuo A."/>
            <person name="Mondo S."/>
            <person name="Pangilinan J."/>
            <person name="Riley R."/>
            <person name="LaButti K."/>
            <person name="Andreopoulos B."/>
            <person name="Lipzen A."/>
            <person name="Chen C."/>
            <person name="Yan M."/>
            <person name="Daum C."/>
            <person name="Ng V."/>
            <person name="Clum A."/>
            <person name="Steindorff A."/>
            <person name="Ohm R.A."/>
            <person name="Martin F."/>
            <person name="Silar P."/>
            <person name="Natvig D.O."/>
            <person name="Lalanne C."/>
            <person name="Gautier V."/>
            <person name="Ament-Velasquez S.L."/>
            <person name="Kruys A."/>
            <person name="Hutchinson M.I."/>
            <person name="Powell A.J."/>
            <person name="Barry K."/>
            <person name="Miller A.N."/>
            <person name="Grigoriev I.V."/>
            <person name="Debuchy R."/>
            <person name="Gladieux P."/>
            <person name="Hiltunen Thoren M."/>
            <person name="Johannesson H."/>
        </authorList>
    </citation>
    <scope>NUCLEOTIDE SEQUENCE</scope>
    <source>
        <strain evidence="11">PSN293</strain>
    </source>
</reference>
<keyword evidence="10" id="KW-1133">Transmembrane helix</keyword>
<comment type="caution">
    <text evidence="11">The sequence shown here is derived from an EMBL/GenBank/DDBJ whole genome shotgun (WGS) entry which is preliminary data.</text>
</comment>
<dbReference type="GO" id="GO:0004497">
    <property type="term" value="F:monooxygenase activity"/>
    <property type="evidence" value="ECO:0007669"/>
    <property type="project" value="UniProtKB-KW"/>
</dbReference>
<evidence type="ECO:0000256" key="8">
    <source>
        <dbReference type="PIRSR" id="PIRSR602403-1"/>
    </source>
</evidence>
<evidence type="ECO:0000256" key="2">
    <source>
        <dbReference type="ARBA" id="ARBA00010617"/>
    </source>
</evidence>
<keyword evidence="12" id="KW-1185">Reference proteome</keyword>
<dbReference type="Pfam" id="PF00067">
    <property type="entry name" value="p450"/>
    <property type="match status" value="1"/>
</dbReference>
<keyword evidence="7" id="KW-0503">Monooxygenase</keyword>
<evidence type="ECO:0000256" key="6">
    <source>
        <dbReference type="ARBA" id="ARBA00023004"/>
    </source>
</evidence>
<evidence type="ECO:0000256" key="4">
    <source>
        <dbReference type="ARBA" id="ARBA00022723"/>
    </source>
</evidence>
<evidence type="ECO:0000313" key="11">
    <source>
        <dbReference type="EMBL" id="KAK4217455.1"/>
    </source>
</evidence>
<evidence type="ECO:0000256" key="7">
    <source>
        <dbReference type="ARBA" id="ARBA00023033"/>
    </source>
</evidence>
<evidence type="ECO:0000313" key="12">
    <source>
        <dbReference type="Proteomes" id="UP001301769"/>
    </source>
</evidence>
<proteinExistence type="inferred from homology"/>
<keyword evidence="5" id="KW-0560">Oxidoreductase</keyword>
<keyword evidence="10" id="KW-0812">Transmembrane</keyword>
<evidence type="ECO:0000256" key="9">
    <source>
        <dbReference type="SAM" id="MobiDB-lite"/>
    </source>
</evidence>
<comment type="similarity">
    <text evidence="2">Belongs to the cytochrome P450 family.</text>
</comment>
<dbReference type="CDD" id="cd11041">
    <property type="entry name" value="CYP503A1-like"/>
    <property type="match status" value="1"/>
</dbReference>
<evidence type="ECO:0000256" key="10">
    <source>
        <dbReference type="SAM" id="Phobius"/>
    </source>
</evidence>
<feature type="binding site" description="axial binding residue" evidence="8">
    <location>
        <position position="497"/>
    </location>
    <ligand>
        <name>heme</name>
        <dbReference type="ChEBI" id="CHEBI:30413"/>
    </ligand>
    <ligandPart>
        <name>Fe</name>
        <dbReference type="ChEBI" id="CHEBI:18248"/>
    </ligandPart>
</feature>
<evidence type="ECO:0000256" key="1">
    <source>
        <dbReference type="ARBA" id="ARBA00001971"/>
    </source>
</evidence>
<dbReference type="InterPro" id="IPR036396">
    <property type="entry name" value="Cyt_P450_sf"/>
</dbReference>
<dbReference type="AlphaFoldDB" id="A0AAN6YF46"/>
<keyword evidence="4 8" id="KW-0479">Metal-binding</keyword>
<evidence type="ECO:0000256" key="3">
    <source>
        <dbReference type="ARBA" id="ARBA00022617"/>
    </source>
</evidence>
<keyword evidence="6 8" id="KW-0408">Iron</keyword>